<dbReference type="Pfam" id="PF00697">
    <property type="entry name" value="PRAI"/>
    <property type="match status" value="1"/>
</dbReference>
<dbReference type="PANTHER" id="PTHR42894:SF1">
    <property type="entry name" value="N-(5'-PHOSPHORIBOSYL)ANTHRANILATE ISOMERASE"/>
    <property type="match status" value="1"/>
</dbReference>
<dbReference type="InterPro" id="IPR044643">
    <property type="entry name" value="TrpF_fam"/>
</dbReference>
<name>A0A371RM08_9PROT</name>
<dbReference type="EMBL" id="QUQO01000001">
    <property type="protein sequence ID" value="RFB06416.1"/>
    <property type="molecule type" value="Genomic_DNA"/>
</dbReference>
<evidence type="ECO:0000256" key="8">
    <source>
        <dbReference type="ARBA" id="ARBA00023235"/>
    </source>
</evidence>
<keyword evidence="12" id="KW-1185">Reference proteome</keyword>
<dbReference type="InParanoid" id="A0A371RM08"/>
<dbReference type="GO" id="GO:0000162">
    <property type="term" value="P:L-tryptophan biosynthetic process"/>
    <property type="evidence" value="ECO:0007669"/>
    <property type="project" value="UniProtKB-UniRule"/>
</dbReference>
<dbReference type="GO" id="GO:0004640">
    <property type="term" value="F:phosphoribosylanthranilate isomerase activity"/>
    <property type="evidence" value="ECO:0007669"/>
    <property type="project" value="UniProtKB-UniRule"/>
</dbReference>
<dbReference type="EC" id="5.3.1.24" evidence="3 9"/>
<dbReference type="InterPro" id="IPR013785">
    <property type="entry name" value="Aldolase_TIM"/>
</dbReference>
<dbReference type="OrthoDB" id="9796196at2"/>
<organism evidence="11 12">
    <name type="scientific">Parvularcula marina</name>
    <dbReference type="NCBI Taxonomy" id="2292771"/>
    <lineage>
        <taxon>Bacteria</taxon>
        <taxon>Pseudomonadati</taxon>
        <taxon>Pseudomonadota</taxon>
        <taxon>Alphaproteobacteria</taxon>
        <taxon>Parvularculales</taxon>
        <taxon>Parvularculaceae</taxon>
        <taxon>Parvularcula</taxon>
    </lineage>
</organism>
<keyword evidence="5 9" id="KW-0028">Amino-acid biosynthesis</keyword>
<evidence type="ECO:0000256" key="3">
    <source>
        <dbReference type="ARBA" id="ARBA00012572"/>
    </source>
</evidence>
<dbReference type="InterPro" id="IPR011060">
    <property type="entry name" value="RibuloseP-bd_barrel"/>
</dbReference>
<dbReference type="UniPathway" id="UPA00035">
    <property type="reaction ID" value="UER00042"/>
</dbReference>
<dbReference type="InterPro" id="IPR001240">
    <property type="entry name" value="PRAI_dom"/>
</dbReference>
<evidence type="ECO:0000256" key="9">
    <source>
        <dbReference type="HAMAP-Rule" id="MF_00135"/>
    </source>
</evidence>
<keyword evidence="8 9" id="KW-0413">Isomerase</keyword>
<dbReference type="PANTHER" id="PTHR42894">
    <property type="entry name" value="N-(5'-PHOSPHORIBOSYL)ANTHRANILATE ISOMERASE"/>
    <property type="match status" value="1"/>
</dbReference>
<feature type="domain" description="N-(5'phosphoribosyl) anthranilate isomerase (PRAI)" evidence="10">
    <location>
        <begin position="2"/>
        <end position="205"/>
    </location>
</feature>
<dbReference type="SUPFAM" id="SSF51366">
    <property type="entry name" value="Ribulose-phoshate binding barrel"/>
    <property type="match status" value="1"/>
</dbReference>
<gene>
    <name evidence="9" type="primary">trpF</name>
    <name evidence="11" type="ORF">DX908_09410</name>
</gene>
<evidence type="ECO:0000256" key="6">
    <source>
        <dbReference type="ARBA" id="ARBA00022822"/>
    </source>
</evidence>
<evidence type="ECO:0000256" key="7">
    <source>
        <dbReference type="ARBA" id="ARBA00023141"/>
    </source>
</evidence>
<dbReference type="AlphaFoldDB" id="A0A371RM08"/>
<evidence type="ECO:0000256" key="1">
    <source>
        <dbReference type="ARBA" id="ARBA00001164"/>
    </source>
</evidence>
<evidence type="ECO:0000313" key="12">
    <source>
        <dbReference type="Proteomes" id="UP000264589"/>
    </source>
</evidence>
<comment type="pathway">
    <text evidence="2 9">Amino-acid biosynthesis; L-tryptophan biosynthesis; L-tryptophan from chorismate: step 3/5.</text>
</comment>
<dbReference type="Gene3D" id="3.20.20.70">
    <property type="entry name" value="Aldolase class I"/>
    <property type="match status" value="1"/>
</dbReference>
<sequence>MKICGLTTQDAVEAAIDAGATMIGFVFARVSPRYVAPEKAAALAELARGKVQIVGLFADQGAEEIHAIRDSVGLDIVQIHGRENRAERFELVRAFPDCMLAKGIWQESDLPGEGDPVPGSWIFDALPPDGYKRQGGHGTPFDWSALKAYRGETPFILAGGLTPANVADAIRACDMFPAFSGVDVSSGVERSRGVKDPKRIAAFVEAALAARAALRTP</sequence>
<evidence type="ECO:0000256" key="4">
    <source>
        <dbReference type="ARBA" id="ARBA00022272"/>
    </source>
</evidence>
<evidence type="ECO:0000259" key="10">
    <source>
        <dbReference type="Pfam" id="PF00697"/>
    </source>
</evidence>
<evidence type="ECO:0000313" key="11">
    <source>
        <dbReference type="EMBL" id="RFB06416.1"/>
    </source>
</evidence>
<keyword evidence="7 9" id="KW-0057">Aromatic amino acid biosynthesis</keyword>
<comment type="similarity">
    <text evidence="9">Belongs to the TrpF family.</text>
</comment>
<reference evidence="11 12" key="1">
    <citation type="submission" date="2018-08" db="EMBL/GenBank/DDBJ databases">
        <title>Parvularcula sp. SM1705, isolated from surface water of the South Sea China.</title>
        <authorList>
            <person name="Sun L."/>
        </authorList>
    </citation>
    <scope>NUCLEOTIDE SEQUENCE [LARGE SCALE GENOMIC DNA]</scope>
    <source>
        <strain evidence="11 12">SM1705</strain>
    </source>
</reference>
<dbReference type="CDD" id="cd00405">
    <property type="entry name" value="PRAI"/>
    <property type="match status" value="1"/>
</dbReference>
<dbReference type="Proteomes" id="UP000264589">
    <property type="component" value="Unassembled WGS sequence"/>
</dbReference>
<accession>A0A371RM08</accession>
<evidence type="ECO:0000256" key="2">
    <source>
        <dbReference type="ARBA" id="ARBA00004664"/>
    </source>
</evidence>
<proteinExistence type="inferred from homology"/>
<keyword evidence="6 9" id="KW-0822">Tryptophan biosynthesis</keyword>
<evidence type="ECO:0000256" key="5">
    <source>
        <dbReference type="ARBA" id="ARBA00022605"/>
    </source>
</evidence>
<comment type="catalytic activity">
    <reaction evidence="1 9">
        <text>N-(5-phospho-beta-D-ribosyl)anthranilate = 1-(2-carboxyphenylamino)-1-deoxy-D-ribulose 5-phosphate</text>
        <dbReference type="Rhea" id="RHEA:21540"/>
        <dbReference type="ChEBI" id="CHEBI:18277"/>
        <dbReference type="ChEBI" id="CHEBI:58613"/>
        <dbReference type="EC" id="5.3.1.24"/>
    </reaction>
</comment>
<dbReference type="HAMAP" id="MF_00135">
    <property type="entry name" value="PRAI"/>
    <property type="match status" value="1"/>
</dbReference>
<protein>
    <recommendedName>
        <fullName evidence="4 9">N-(5'-phosphoribosyl)anthranilate isomerase</fullName>
        <shortName evidence="9">PRAI</shortName>
        <ecNumber evidence="3 9">5.3.1.24</ecNumber>
    </recommendedName>
</protein>
<comment type="caution">
    <text evidence="11">The sequence shown here is derived from an EMBL/GenBank/DDBJ whole genome shotgun (WGS) entry which is preliminary data.</text>
</comment>